<dbReference type="InterPro" id="IPR036928">
    <property type="entry name" value="AS_sf"/>
</dbReference>
<dbReference type="PANTHER" id="PTHR31286">
    <property type="entry name" value="GLYCINE-RICH CELL WALL STRUCTURAL PROTEIN 1.8-LIKE"/>
    <property type="match status" value="1"/>
</dbReference>
<dbReference type="EMBL" id="JADFTS010000005">
    <property type="protein sequence ID" value="KAF9604465.1"/>
    <property type="molecule type" value="Genomic_DNA"/>
</dbReference>
<dbReference type="Proteomes" id="UP000631114">
    <property type="component" value="Unassembled WGS sequence"/>
</dbReference>
<reference evidence="2 3" key="1">
    <citation type="submission" date="2020-10" db="EMBL/GenBank/DDBJ databases">
        <title>The Coptis chinensis genome and diversification of protoberbering-type alkaloids.</title>
        <authorList>
            <person name="Wang B."/>
            <person name="Shu S."/>
            <person name="Song C."/>
            <person name="Liu Y."/>
        </authorList>
    </citation>
    <scope>NUCLEOTIDE SEQUENCE [LARGE SCALE GENOMIC DNA]</scope>
    <source>
        <strain evidence="2">HL-2020</strain>
        <tissue evidence="2">Leaf</tissue>
    </source>
</reference>
<proteinExistence type="predicted"/>
<protein>
    <recommendedName>
        <fullName evidence="4">DUF4283 domain-containing protein</fullName>
    </recommendedName>
</protein>
<dbReference type="InterPro" id="IPR040256">
    <property type="entry name" value="At4g02000-like"/>
</dbReference>
<comment type="caution">
    <text evidence="2">The sequence shown here is derived from an EMBL/GenBank/DDBJ whole genome shotgun (WGS) entry which is preliminary data.</text>
</comment>
<organism evidence="2 3">
    <name type="scientific">Coptis chinensis</name>
    <dbReference type="NCBI Taxonomy" id="261450"/>
    <lineage>
        <taxon>Eukaryota</taxon>
        <taxon>Viridiplantae</taxon>
        <taxon>Streptophyta</taxon>
        <taxon>Embryophyta</taxon>
        <taxon>Tracheophyta</taxon>
        <taxon>Spermatophyta</taxon>
        <taxon>Magnoliopsida</taxon>
        <taxon>Ranunculales</taxon>
        <taxon>Ranunculaceae</taxon>
        <taxon>Coptidoideae</taxon>
        <taxon>Coptis</taxon>
    </lineage>
</organism>
<evidence type="ECO:0000256" key="1">
    <source>
        <dbReference type="SAM" id="MobiDB-lite"/>
    </source>
</evidence>
<sequence length="271" mass="29684">MWSTGGSNILDGYRPTFDATAVKNVRECGGIVFGETNLASLVWGVPLNVPVFRKRSFRLVQLLVPFFESITEQVIPEDLLAMYSKIVRAGEAGSDADVSEDMNCDESASSVQEGSNDLSSESDPFLAPTYESEDNADDVEVNQQGERINVVFEPVNVPSPVIPSPVNVPSPINVRLLDENMQLTTTLPASRGGFGNKALRSLRLNQWSPKFSGDKQFQSHALVWVRFPGHSLEYWEVNNLLAMGRAFGRPTHVDDTTAKSFNGVLCKCLGG</sequence>
<feature type="compositionally biased region" description="Polar residues" evidence="1">
    <location>
        <begin position="106"/>
        <end position="122"/>
    </location>
</feature>
<evidence type="ECO:0000313" key="3">
    <source>
        <dbReference type="Proteomes" id="UP000631114"/>
    </source>
</evidence>
<accession>A0A835LR66</accession>
<dbReference type="AlphaFoldDB" id="A0A835LR66"/>
<name>A0A835LR66_9MAGN</name>
<dbReference type="OrthoDB" id="421993at2759"/>
<evidence type="ECO:0008006" key="4">
    <source>
        <dbReference type="Google" id="ProtNLM"/>
    </source>
</evidence>
<gene>
    <name evidence="2" type="ORF">IFM89_006747</name>
</gene>
<dbReference type="SUPFAM" id="SSF75304">
    <property type="entry name" value="Amidase signature (AS) enzymes"/>
    <property type="match status" value="1"/>
</dbReference>
<feature type="region of interest" description="Disordered" evidence="1">
    <location>
        <begin position="94"/>
        <end position="134"/>
    </location>
</feature>
<dbReference type="Gene3D" id="3.90.1300.10">
    <property type="entry name" value="Amidase signature (AS) domain"/>
    <property type="match status" value="1"/>
</dbReference>
<dbReference type="PANTHER" id="PTHR31286:SF99">
    <property type="entry name" value="DUF4283 DOMAIN-CONTAINING PROTEIN"/>
    <property type="match status" value="1"/>
</dbReference>
<keyword evidence="3" id="KW-1185">Reference proteome</keyword>
<evidence type="ECO:0000313" key="2">
    <source>
        <dbReference type="EMBL" id="KAF9604465.1"/>
    </source>
</evidence>